<keyword evidence="3 8" id="KW-0863">Zinc-finger</keyword>
<evidence type="ECO:0000256" key="7">
    <source>
        <dbReference type="ARBA" id="ARBA00023242"/>
    </source>
</evidence>
<feature type="domain" description="GATA-type" evidence="9">
    <location>
        <begin position="270"/>
        <end position="324"/>
    </location>
</feature>
<dbReference type="GO" id="GO:0000981">
    <property type="term" value="F:DNA-binding transcription factor activity, RNA polymerase II-specific"/>
    <property type="evidence" value="ECO:0007669"/>
    <property type="project" value="TreeGrafter"/>
</dbReference>
<evidence type="ECO:0000256" key="5">
    <source>
        <dbReference type="ARBA" id="ARBA00023015"/>
    </source>
</evidence>
<dbReference type="SUPFAM" id="SSF57716">
    <property type="entry name" value="Glucocorticoid receptor-like (DNA-binding domain)"/>
    <property type="match status" value="1"/>
</dbReference>
<dbReference type="Pfam" id="PF00320">
    <property type="entry name" value="GATA"/>
    <property type="match status" value="1"/>
</dbReference>
<dbReference type="SMART" id="SM00401">
    <property type="entry name" value="ZnF_GATA"/>
    <property type="match status" value="1"/>
</dbReference>
<dbReference type="GO" id="GO:0000122">
    <property type="term" value="P:negative regulation of transcription by RNA polymerase II"/>
    <property type="evidence" value="ECO:0007669"/>
    <property type="project" value="TreeGrafter"/>
</dbReference>
<dbReference type="GO" id="GO:0008270">
    <property type="term" value="F:zinc ion binding"/>
    <property type="evidence" value="ECO:0007669"/>
    <property type="project" value="UniProtKB-KW"/>
</dbReference>
<dbReference type="InterPro" id="IPR039355">
    <property type="entry name" value="Transcription_factor_GATA"/>
</dbReference>
<dbReference type="PROSITE" id="PS50114">
    <property type="entry name" value="GATA_ZN_FINGER_2"/>
    <property type="match status" value="1"/>
</dbReference>
<dbReference type="STRING" id="6265.A0A0B2V107"/>
<dbReference type="GO" id="GO:0005634">
    <property type="term" value="C:nucleus"/>
    <property type="evidence" value="ECO:0007669"/>
    <property type="project" value="UniProtKB-SubCell"/>
</dbReference>
<evidence type="ECO:0000256" key="4">
    <source>
        <dbReference type="ARBA" id="ARBA00022833"/>
    </source>
</evidence>
<keyword evidence="4" id="KW-0862">Zinc</keyword>
<dbReference type="OrthoDB" id="515401at2759"/>
<dbReference type="Proteomes" id="UP000031036">
    <property type="component" value="Unassembled WGS sequence"/>
</dbReference>
<keyword evidence="7" id="KW-0539">Nucleus</keyword>
<sequence>MSCNASKNSASGISSITVNRQVFAMSLHTPTLLCDSTFTFEANASESYIPYEISVPTWADETYYPDLDCKETQTFTHSYSPCDDLFATKSEILHDEINAVPETPRIAQMLPPLQDVCYRPLEDTKTSAITIDHSFETAQHLDGSCNNNSSSYTFFDRDAPQLTYIMTQSPLVVLPFQQYSDAHNFSGYTYDDHGISQHCCQNSIPQRCESFSQNVFFCKQENVQSRPISAYENISPPTSPSLLDEFFKPIQSSTRSNNRTGGKKLKPISCHANSVCTNCGTKETTLWRRSTDGAVECNACNLYFRKNNRRRPITMKKAIRKRVRVPRIARQ</sequence>
<dbReference type="AlphaFoldDB" id="A0A0B2V107"/>
<dbReference type="CDD" id="cd00202">
    <property type="entry name" value="ZnF_GATA"/>
    <property type="match status" value="1"/>
</dbReference>
<dbReference type="PANTHER" id="PTHR10071:SF281">
    <property type="entry name" value="BOX A-BINDING FACTOR-RELATED"/>
    <property type="match status" value="1"/>
</dbReference>
<evidence type="ECO:0000256" key="3">
    <source>
        <dbReference type="ARBA" id="ARBA00022771"/>
    </source>
</evidence>
<proteinExistence type="predicted"/>
<evidence type="ECO:0000256" key="8">
    <source>
        <dbReference type="PROSITE-ProRule" id="PRU00094"/>
    </source>
</evidence>
<dbReference type="GO" id="GO:0045944">
    <property type="term" value="P:positive regulation of transcription by RNA polymerase II"/>
    <property type="evidence" value="ECO:0007669"/>
    <property type="project" value="TreeGrafter"/>
</dbReference>
<keyword evidence="11" id="KW-1185">Reference proteome</keyword>
<organism evidence="10 11">
    <name type="scientific">Toxocara canis</name>
    <name type="common">Canine roundworm</name>
    <dbReference type="NCBI Taxonomy" id="6265"/>
    <lineage>
        <taxon>Eukaryota</taxon>
        <taxon>Metazoa</taxon>
        <taxon>Ecdysozoa</taxon>
        <taxon>Nematoda</taxon>
        <taxon>Chromadorea</taxon>
        <taxon>Rhabditida</taxon>
        <taxon>Spirurina</taxon>
        <taxon>Ascaridomorpha</taxon>
        <taxon>Ascaridoidea</taxon>
        <taxon>Toxocaridae</taxon>
        <taxon>Toxocara</taxon>
    </lineage>
</organism>
<evidence type="ECO:0000256" key="2">
    <source>
        <dbReference type="ARBA" id="ARBA00022723"/>
    </source>
</evidence>
<comment type="caution">
    <text evidence="10">The sequence shown here is derived from an EMBL/GenBank/DDBJ whole genome shotgun (WGS) entry which is preliminary data.</text>
</comment>
<name>A0A0B2V107_TOXCA</name>
<dbReference type="GO" id="GO:0045165">
    <property type="term" value="P:cell fate commitment"/>
    <property type="evidence" value="ECO:0007669"/>
    <property type="project" value="TreeGrafter"/>
</dbReference>
<dbReference type="PANTHER" id="PTHR10071">
    <property type="entry name" value="TRANSCRIPTION FACTOR GATA FAMILY MEMBER"/>
    <property type="match status" value="1"/>
</dbReference>
<evidence type="ECO:0000313" key="10">
    <source>
        <dbReference type="EMBL" id="KHN75102.1"/>
    </source>
</evidence>
<keyword evidence="5" id="KW-0805">Transcription regulation</keyword>
<dbReference type="Gene3D" id="3.30.50.10">
    <property type="entry name" value="Erythroid Transcription Factor GATA-1, subunit A"/>
    <property type="match status" value="1"/>
</dbReference>
<dbReference type="PRINTS" id="PR00619">
    <property type="entry name" value="GATAZNFINGER"/>
</dbReference>
<accession>A0A0B2V107</accession>
<protein>
    <submittedName>
        <fullName evidence="10">GATA-binding factor A</fullName>
    </submittedName>
</protein>
<dbReference type="PROSITE" id="PS00344">
    <property type="entry name" value="GATA_ZN_FINGER_1"/>
    <property type="match status" value="1"/>
</dbReference>
<comment type="subcellular location">
    <subcellularLocation>
        <location evidence="1">Nucleus</location>
    </subcellularLocation>
</comment>
<reference evidence="10 11" key="1">
    <citation type="submission" date="2014-11" db="EMBL/GenBank/DDBJ databases">
        <title>Genetic blueprint of the zoonotic pathogen Toxocara canis.</title>
        <authorList>
            <person name="Zhu X.-Q."/>
            <person name="Korhonen P.K."/>
            <person name="Cai H."/>
            <person name="Young N.D."/>
            <person name="Nejsum P."/>
            <person name="von Samson-Himmelstjerna G."/>
            <person name="Boag P.R."/>
            <person name="Tan P."/>
            <person name="Li Q."/>
            <person name="Min J."/>
            <person name="Yang Y."/>
            <person name="Wang X."/>
            <person name="Fang X."/>
            <person name="Hall R.S."/>
            <person name="Hofmann A."/>
            <person name="Sternberg P.W."/>
            <person name="Jex A.R."/>
            <person name="Gasser R.B."/>
        </authorList>
    </citation>
    <scope>NUCLEOTIDE SEQUENCE [LARGE SCALE GENOMIC DNA]</scope>
    <source>
        <strain evidence="10">PN_DK_2014</strain>
    </source>
</reference>
<keyword evidence="2" id="KW-0479">Metal-binding</keyword>
<evidence type="ECO:0000313" key="11">
    <source>
        <dbReference type="Proteomes" id="UP000031036"/>
    </source>
</evidence>
<evidence type="ECO:0000259" key="9">
    <source>
        <dbReference type="PROSITE" id="PS50114"/>
    </source>
</evidence>
<dbReference type="InterPro" id="IPR000679">
    <property type="entry name" value="Znf_GATA"/>
</dbReference>
<evidence type="ECO:0000256" key="6">
    <source>
        <dbReference type="ARBA" id="ARBA00023163"/>
    </source>
</evidence>
<dbReference type="EMBL" id="JPKZ01002782">
    <property type="protein sequence ID" value="KHN75102.1"/>
    <property type="molecule type" value="Genomic_DNA"/>
</dbReference>
<evidence type="ECO:0000256" key="1">
    <source>
        <dbReference type="ARBA" id="ARBA00004123"/>
    </source>
</evidence>
<dbReference type="GO" id="GO:0000978">
    <property type="term" value="F:RNA polymerase II cis-regulatory region sequence-specific DNA binding"/>
    <property type="evidence" value="ECO:0007669"/>
    <property type="project" value="TreeGrafter"/>
</dbReference>
<dbReference type="InterPro" id="IPR013088">
    <property type="entry name" value="Znf_NHR/GATA"/>
</dbReference>
<keyword evidence="6" id="KW-0804">Transcription</keyword>
<gene>
    <name evidence="10" type="primary">pnr</name>
    <name evidence="10" type="ORF">Tcan_03013</name>
</gene>